<comment type="caution">
    <text evidence="2">The sequence shown here is derived from an EMBL/GenBank/DDBJ whole genome shotgun (WGS) entry which is preliminary data.</text>
</comment>
<dbReference type="Proteomes" id="UP000788153">
    <property type="component" value="Unassembled WGS sequence"/>
</dbReference>
<name>A0ABX0U1D8_9SPHN</name>
<proteinExistence type="predicted"/>
<evidence type="ECO:0000313" key="2">
    <source>
        <dbReference type="EMBL" id="NIJ22607.1"/>
    </source>
</evidence>
<feature type="transmembrane region" description="Helical" evidence="1">
    <location>
        <begin position="28"/>
        <end position="47"/>
    </location>
</feature>
<keyword evidence="1" id="KW-0472">Membrane</keyword>
<keyword evidence="1" id="KW-1133">Transmembrane helix</keyword>
<evidence type="ECO:0000256" key="1">
    <source>
        <dbReference type="SAM" id="Phobius"/>
    </source>
</evidence>
<accession>A0ABX0U1D8</accession>
<evidence type="ECO:0000313" key="3">
    <source>
        <dbReference type="Proteomes" id="UP000788153"/>
    </source>
</evidence>
<keyword evidence="1" id="KW-0812">Transmembrane</keyword>
<protein>
    <submittedName>
        <fullName evidence="2">Uncharacterized protein</fullName>
    </submittedName>
</protein>
<feature type="transmembrane region" description="Helical" evidence="1">
    <location>
        <begin position="54"/>
        <end position="73"/>
    </location>
</feature>
<organism evidence="2 3">
    <name type="scientific">Sphingomonas japonica</name>
    <dbReference type="NCBI Taxonomy" id="511662"/>
    <lineage>
        <taxon>Bacteria</taxon>
        <taxon>Pseudomonadati</taxon>
        <taxon>Pseudomonadota</taxon>
        <taxon>Alphaproteobacteria</taxon>
        <taxon>Sphingomonadales</taxon>
        <taxon>Sphingomonadaceae</taxon>
        <taxon>Sphingomonas</taxon>
    </lineage>
</organism>
<dbReference type="EMBL" id="JAASQP010000001">
    <property type="protein sequence ID" value="NIJ22607.1"/>
    <property type="molecule type" value="Genomic_DNA"/>
</dbReference>
<reference evidence="2 3" key="1">
    <citation type="submission" date="2020-03" db="EMBL/GenBank/DDBJ databases">
        <title>Genomic Encyclopedia of Type Strains, Phase IV (KMG-IV): sequencing the most valuable type-strain genomes for metagenomic binning, comparative biology and taxonomic classification.</title>
        <authorList>
            <person name="Goeker M."/>
        </authorList>
    </citation>
    <scope>NUCLEOTIDE SEQUENCE [LARGE SCALE GENOMIC DNA]</scope>
    <source>
        <strain evidence="2 3">DSM 22753</strain>
    </source>
</reference>
<dbReference type="RefSeq" id="WP_243846595.1">
    <property type="nucleotide sequence ID" value="NZ_BAAAEV010000001.1"/>
</dbReference>
<sequence>MKPYRDALRVREGYWFAPKLYGFGATPVTWQGWAMTGALLVAVLAMVRFAPDDLTRLAVLAVVLAGFLAAAWTKTDGGWSWHWGPRDRVDK</sequence>
<keyword evidence="3" id="KW-1185">Reference proteome</keyword>
<gene>
    <name evidence="2" type="ORF">FHT01_000149</name>
</gene>